<dbReference type="AlphaFoldDB" id="A0A6B0UJT6"/>
<organism evidence="1">
    <name type="scientific">Ixodes ricinus</name>
    <name type="common">Common tick</name>
    <name type="synonym">Acarus ricinus</name>
    <dbReference type="NCBI Taxonomy" id="34613"/>
    <lineage>
        <taxon>Eukaryota</taxon>
        <taxon>Metazoa</taxon>
        <taxon>Ecdysozoa</taxon>
        <taxon>Arthropoda</taxon>
        <taxon>Chelicerata</taxon>
        <taxon>Arachnida</taxon>
        <taxon>Acari</taxon>
        <taxon>Parasitiformes</taxon>
        <taxon>Ixodida</taxon>
        <taxon>Ixodoidea</taxon>
        <taxon>Ixodidae</taxon>
        <taxon>Ixodinae</taxon>
        <taxon>Ixodes</taxon>
    </lineage>
</organism>
<sequence>MASIFLRFWACLEDPCAFSCALLILARAASEECCFWWLPGLMLSSVRTFSKPLGPRLNSSTASATEVSTVLWDANSVFGQRFQINALKDSFAFCVFIREHLSSRSLCASRL</sequence>
<accession>A0A6B0UJT6</accession>
<evidence type="ECO:0000313" key="1">
    <source>
        <dbReference type="EMBL" id="MXU89967.1"/>
    </source>
</evidence>
<name>A0A6B0UJT6_IXORI</name>
<reference evidence="1" key="1">
    <citation type="submission" date="2019-12" db="EMBL/GenBank/DDBJ databases">
        <title>An insight into the sialome of adult female Ixodes ricinus ticks feeding for 6 days.</title>
        <authorList>
            <person name="Perner J."/>
            <person name="Ribeiro J.M.C."/>
        </authorList>
    </citation>
    <scope>NUCLEOTIDE SEQUENCE</scope>
    <source>
        <strain evidence="1">Semi-engorged</strain>
        <tissue evidence="1">Salivary glands</tissue>
    </source>
</reference>
<protein>
    <submittedName>
        <fullName evidence="1">Putative secreted protein</fullName>
    </submittedName>
</protein>
<dbReference type="EMBL" id="GIFC01007884">
    <property type="protein sequence ID" value="MXU89967.1"/>
    <property type="molecule type" value="Transcribed_RNA"/>
</dbReference>
<proteinExistence type="predicted"/>